<dbReference type="Proteomes" id="UP001556709">
    <property type="component" value="Unassembled WGS sequence"/>
</dbReference>
<dbReference type="EMBL" id="JBAKFM010000005">
    <property type="protein sequence ID" value="MEX0469922.1"/>
    <property type="molecule type" value="Genomic_DNA"/>
</dbReference>
<evidence type="ECO:0000313" key="2">
    <source>
        <dbReference type="Proteomes" id="UP001556709"/>
    </source>
</evidence>
<protein>
    <submittedName>
        <fullName evidence="1">DNA-packaging protein</fullName>
    </submittedName>
</protein>
<dbReference type="RefSeq" id="WP_367991126.1">
    <property type="nucleotide sequence ID" value="NZ_JBAKFM010000005.1"/>
</dbReference>
<dbReference type="Pfam" id="PF16677">
    <property type="entry name" value="GP3_package"/>
    <property type="match status" value="1"/>
</dbReference>
<keyword evidence="2" id="KW-1185">Reference proteome</keyword>
<comment type="caution">
    <text evidence="1">The sequence shown here is derived from an EMBL/GenBank/DDBJ whole genome shotgun (WGS) entry which is preliminary data.</text>
</comment>
<evidence type="ECO:0000313" key="1">
    <source>
        <dbReference type="EMBL" id="MEX0469922.1"/>
    </source>
</evidence>
<sequence>MAGGRPTKYNKQMQDKADSYVDGGFADVGDVVPSRAGLALELGVSRSTLQEWEKEHDRFSVTLDRLKWFQERLSLNGGLKGDMNSTIVKLLLANHGYSDRVAQDVTSSDGSMKGVDRVQIEVVGSEDSEQ</sequence>
<accession>A0ABV3TE58</accession>
<organism evidence="1 2">
    <name type="scientific">Spiribacter pallidus</name>
    <dbReference type="NCBI Taxonomy" id="1987936"/>
    <lineage>
        <taxon>Bacteria</taxon>
        <taxon>Pseudomonadati</taxon>
        <taxon>Pseudomonadota</taxon>
        <taxon>Gammaproteobacteria</taxon>
        <taxon>Chromatiales</taxon>
        <taxon>Ectothiorhodospiraceae</taxon>
        <taxon>Spiribacter</taxon>
    </lineage>
</organism>
<proteinExistence type="predicted"/>
<dbReference type="CDD" id="cd00093">
    <property type="entry name" value="HTH_XRE"/>
    <property type="match status" value="1"/>
</dbReference>
<name>A0ABV3TE58_9GAMM</name>
<reference evidence="1 2" key="1">
    <citation type="submission" date="2024-02" db="EMBL/GenBank/DDBJ databases">
        <title>New especies of Spiribacter isolated from saline water.</title>
        <authorList>
            <person name="Leon M.J."/>
            <person name="De La Haba R."/>
            <person name="Sanchez-Porro C."/>
            <person name="Ventosa A."/>
        </authorList>
    </citation>
    <scope>NUCLEOTIDE SEQUENCE [LARGE SCALE GENOMIC DNA]</scope>
    <source>
        <strain evidence="2">ag22IC6-390</strain>
    </source>
</reference>
<gene>
    <name evidence="1" type="ORF">V6X73_09305</name>
</gene>
<dbReference type="InterPro" id="IPR032066">
    <property type="entry name" value="GP3_package"/>
</dbReference>
<dbReference type="InterPro" id="IPR001387">
    <property type="entry name" value="Cro/C1-type_HTH"/>
</dbReference>